<dbReference type="EMBL" id="GBRH01221191">
    <property type="protein sequence ID" value="JAD76704.1"/>
    <property type="molecule type" value="Transcribed_RNA"/>
</dbReference>
<evidence type="ECO:0000313" key="2">
    <source>
        <dbReference type="EMBL" id="JAD76704.1"/>
    </source>
</evidence>
<evidence type="ECO:0000256" key="1">
    <source>
        <dbReference type="SAM" id="MobiDB-lite"/>
    </source>
</evidence>
<feature type="compositionally biased region" description="Basic and acidic residues" evidence="1">
    <location>
        <begin position="112"/>
        <end position="122"/>
    </location>
</feature>
<dbReference type="AlphaFoldDB" id="A0A0A9CKA1"/>
<proteinExistence type="predicted"/>
<dbReference type="PANTHER" id="PTHR47759:SF2">
    <property type="entry name" value="TRIGLYCERIDE LIPASE"/>
    <property type="match status" value="1"/>
</dbReference>
<feature type="region of interest" description="Disordered" evidence="1">
    <location>
        <begin position="100"/>
        <end position="122"/>
    </location>
</feature>
<reference evidence="2" key="1">
    <citation type="submission" date="2014-09" db="EMBL/GenBank/DDBJ databases">
        <authorList>
            <person name="Magalhaes I.L.F."/>
            <person name="Oliveira U."/>
            <person name="Santos F.R."/>
            <person name="Vidigal T.H.D.A."/>
            <person name="Brescovit A.D."/>
            <person name="Santos A.J."/>
        </authorList>
    </citation>
    <scope>NUCLEOTIDE SEQUENCE</scope>
    <source>
        <tissue evidence="2">Shoot tissue taken approximately 20 cm above the soil surface</tissue>
    </source>
</reference>
<accession>A0A0A9CKA1</accession>
<protein>
    <submittedName>
        <fullName evidence="2">Uncharacterized protein</fullName>
    </submittedName>
</protein>
<reference evidence="2" key="2">
    <citation type="journal article" date="2015" name="Data Brief">
        <title>Shoot transcriptome of the giant reed, Arundo donax.</title>
        <authorList>
            <person name="Barrero R.A."/>
            <person name="Guerrero F.D."/>
            <person name="Moolhuijzen P."/>
            <person name="Goolsby J.A."/>
            <person name="Tidwell J."/>
            <person name="Bellgard S.E."/>
            <person name="Bellgard M.I."/>
        </authorList>
    </citation>
    <scope>NUCLEOTIDE SEQUENCE</scope>
    <source>
        <tissue evidence="2">Shoot tissue taken approximately 20 cm above the soil surface</tissue>
    </source>
</reference>
<sequence>MGNAGLYLESLCDGNNHDVTVDLEGLDSGGTIELEVKYKSYDDIECEKQWWRIPFVSDFLVKSSLGSALRMVLGSDSINASQFVQSAFGQLSSFTYTYLPKPSSLDGSEVSKSVEESPDNPR</sequence>
<organism evidence="2">
    <name type="scientific">Arundo donax</name>
    <name type="common">Giant reed</name>
    <name type="synonym">Donax arundinaceus</name>
    <dbReference type="NCBI Taxonomy" id="35708"/>
    <lineage>
        <taxon>Eukaryota</taxon>
        <taxon>Viridiplantae</taxon>
        <taxon>Streptophyta</taxon>
        <taxon>Embryophyta</taxon>
        <taxon>Tracheophyta</taxon>
        <taxon>Spermatophyta</taxon>
        <taxon>Magnoliopsida</taxon>
        <taxon>Liliopsida</taxon>
        <taxon>Poales</taxon>
        <taxon>Poaceae</taxon>
        <taxon>PACMAD clade</taxon>
        <taxon>Arundinoideae</taxon>
        <taxon>Arundineae</taxon>
        <taxon>Arundo</taxon>
    </lineage>
</organism>
<dbReference type="PANTHER" id="PTHR47759">
    <property type="entry name" value="OS04G0509100 PROTEIN"/>
    <property type="match status" value="1"/>
</dbReference>
<name>A0A0A9CKA1_ARUDO</name>